<evidence type="ECO:0000256" key="2">
    <source>
        <dbReference type="ARBA" id="ARBA00022801"/>
    </source>
</evidence>
<dbReference type="EMBL" id="CP054139">
    <property type="protein sequence ID" value="QKJ33108.1"/>
    <property type="molecule type" value="Genomic_DNA"/>
</dbReference>
<evidence type="ECO:0000256" key="1">
    <source>
        <dbReference type="ARBA" id="ARBA00009865"/>
    </source>
</evidence>
<dbReference type="SUPFAM" id="SSF75005">
    <property type="entry name" value="Arabinanase/levansucrase/invertase"/>
    <property type="match status" value="1"/>
</dbReference>
<dbReference type="Proteomes" id="UP000505355">
    <property type="component" value="Chromosome"/>
</dbReference>
<dbReference type="GO" id="GO:0005975">
    <property type="term" value="P:carbohydrate metabolic process"/>
    <property type="evidence" value="ECO:0007669"/>
    <property type="project" value="InterPro"/>
</dbReference>
<dbReference type="GO" id="GO:0004553">
    <property type="term" value="F:hydrolase activity, hydrolyzing O-glycosyl compounds"/>
    <property type="evidence" value="ECO:0007669"/>
    <property type="project" value="InterPro"/>
</dbReference>
<dbReference type="InterPro" id="IPR023296">
    <property type="entry name" value="Glyco_hydro_beta-prop_sf"/>
</dbReference>
<sequence length="317" mass="36476">MIALVLNLAAIKHTFAQSNHIADKPLFHDPVYDGAADPAIIWNKKAKKWWMLYTNRRATDENAKGVTWVHGTRIGIAESADGAHWKYVDTANINYRPDSGFTHWAPALIENKGLYHMYLTYVPGTFTDWNHPRVIVHLTSKDLRNWKYEAVLKLVNEKVIDPYVVKLPDGTWRMFYNNEKAGKSIYYADSKDLYNWTDKGQAVHDMAGEGPIAFSWKGHNWLIVDNWKGLGVYSSDDWLNWKRQEARLVEKPGTGKEDNAKGDHADVVISNDRAYLFYFVEVRKRSWIQVTELKYNADGTLSCDRDAPTEINLTQPK</sequence>
<dbReference type="CDD" id="cd08984">
    <property type="entry name" value="GH43-like"/>
    <property type="match status" value="1"/>
</dbReference>
<keyword evidence="6" id="KW-1185">Reference proteome</keyword>
<comment type="similarity">
    <text evidence="1 4">Belongs to the glycosyl hydrolase 43 family.</text>
</comment>
<accession>A0A7D4PX89</accession>
<dbReference type="Pfam" id="PF04616">
    <property type="entry name" value="Glyco_hydro_43"/>
    <property type="match status" value="1"/>
</dbReference>
<name>A0A7D4PX89_9SPHI</name>
<evidence type="ECO:0000313" key="5">
    <source>
        <dbReference type="EMBL" id="QKJ33108.1"/>
    </source>
</evidence>
<dbReference type="AlphaFoldDB" id="A0A7D4PX89"/>
<dbReference type="Gene3D" id="2.115.10.20">
    <property type="entry name" value="Glycosyl hydrolase domain, family 43"/>
    <property type="match status" value="1"/>
</dbReference>
<keyword evidence="3 4" id="KW-0326">Glycosidase</keyword>
<reference evidence="5 6" key="1">
    <citation type="submission" date="2020-05" db="EMBL/GenBank/DDBJ databases">
        <title>Mucilaginibacter mali sp. nov.</title>
        <authorList>
            <person name="Kim H.S."/>
            <person name="Lee K.C."/>
            <person name="Suh M.K."/>
            <person name="Kim J.-S."/>
            <person name="Han K.-I."/>
            <person name="Eom M.K."/>
            <person name="Shin Y.K."/>
            <person name="Lee J.-S."/>
        </authorList>
    </citation>
    <scope>NUCLEOTIDE SEQUENCE [LARGE SCALE GENOMIC DNA]</scope>
    <source>
        <strain evidence="5 6">G2-14</strain>
    </source>
</reference>
<evidence type="ECO:0000256" key="3">
    <source>
        <dbReference type="ARBA" id="ARBA00023295"/>
    </source>
</evidence>
<evidence type="ECO:0000256" key="4">
    <source>
        <dbReference type="RuleBase" id="RU361187"/>
    </source>
</evidence>
<evidence type="ECO:0000313" key="6">
    <source>
        <dbReference type="Proteomes" id="UP000505355"/>
    </source>
</evidence>
<protein>
    <submittedName>
        <fullName evidence="5">Family 43 glycosylhydrolase</fullName>
    </submittedName>
</protein>
<organism evidence="5 6">
    <name type="scientific">Mucilaginibacter mali</name>
    <dbReference type="NCBI Taxonomy" id="2740462"/>
    <lineage>
        <taxon>Bacteria</taxon>
        <taxon>Pseudomonadati</taxon>
        <taxon>Bacteroidota</taxon>
        <taxon>Sphingobacteriia</taxon>
        <taxon>Sphingobacteriales</taxon>
        <taxon>Sphingobacteriaceae</taxon>
        <taxon>Mucilaginibacter</taxon>
    </lineage>
</organism>
<gene>
    <name evidence="5" type="ORF">HQ865_08365</name>
</gene>
<dbReference type="InterPro" id="IPR006710">
    <property type="entry name" value="Glyco_hydro_43"/>
</dbReference>
<keyword evidence="2 4" id="KW-0378">Hydrolase</keyword>
<proteinExistence type="inferred from homology"/>
<dbReference type="KEGG" id="mmab:HQ865_08365"/>